<reference evidence="1" key="1">
    <citation type="submission" date="2023-04" db="EMBL/GenBank/DDBJ databases">
        <title>A chromosome-level genome assembly of the parasitoid wasp Eretmocerus hayati.</title>
        <authorList>
            <person name="Zhong Y."/>
            <person name="Liu S."/>
            <person name="Liu Y."/>
        </authorList>
    </citation>
    <scope>NUCLEOTIDE SEQUENCE</scope>
    <source>
        <strain evidence="1">ZJU_SS_LIU_2023</strain>
    </source>
</reference>
<dbReference type="EMBL" id="CM056743">
    <property type="protein sequence ID" value="KAJ8671990.1"/>
    <property type="molecule type" value="Genomic_DNA"/>
</dbReference>
<protein>
    <submittedName>
        <fullName evidence="1">Uncharacterized protein</fullName>
    </submittedName>
</protein>
<sequence>MSVDYAYAPMAIEEIPLNRWLPVTKFKPFRDNKITMILGDKVQIIMLKNVTYWARDNREGFLELQDEARNSMLIIVAEKNLADNFKVHFKRVSDSLLFAWEISREEDSDDESDSS</sequence>
<organism evidence="1 2">
    <name type="scientific">Eretmocerus hayati</name>
    <dbReference type="NCBI Taxonomy" id="131215"/>
    <lineage>
        <taxon>Eukaryota</taxon>
        <taxon>Metazoa</taxon>
        <taxon>Ecdysozoa</taxon>
        <taxon>Arthropoda</taxon>
        <taxon>Hexapoda</taxon>
        <taxon>Insecta</taxon>
        <taxon>Pterygota</taxon>
        <taxon>Neoptera</taxon>
        <taxon>Endopterygota</taxon>
        <taxon>Hymenoptera</taxon>
        <taxon>Apocrita</taxon>
        <taxon>Proctotrupomorpha</taxon>
        <taxon>Chalcidoidea</taxon>
        <taxon>Aphelinidae</taxon>
        <taxon>Aphelininae</taxon>
        <taxon>Eretmocerus</taxon>
    </lineage>
</organism>
<comment type="caution">
    <text evidence="1">The sequence shown here is derived from an EMBL/GenBank/DDBJ whole genome shotgun (WGS) entry which is preliminary data.</text>
</comment>
<evidence type="ECO:0000313" key="2">
    <source>
        <dbReference type="Proteomes" id="UP001239111"/>
    </source>
</evidence>
<dbReference type="Proteomes" id="UP001239111">
    <property type="component" value="Chromosome 3"/>
</dbReference>
<keyword evidence="2" id="KW-1185">Reference proteome</keyword>
<proteinExistence type="predicted"/>
<accession>A0ACC2NLD0</accession>
<name>A0ACC2NLD0_9HYME</name>
<evidence type="ECO:0000313" key="1">
    <source>
        <dbReference type="EMBL" id="KAJ8671990.1"/>
    </source>
</evidence>
<gene>
    <name evidence="1" type="ORF">QAD02_003249</name>
</gene>